<dbReference type="KEGG" id="lpd:AYR62_00020"/>
<organism evidence="1 2">
    <name type="scientific">Secundilactobacillus paracollinoides</name>
    <dbReference type="NCBI Taxonomy" id="240427"/>
    <lineage>
        <taxon>Bacteria</taxon>
        <taxon>Bacillati</taxon>
        <taxon>Bacillota</taxon>
        <taxon>Bacilli</taxon>
        <taxon>Lactobacillales</taxon>
        <taxon>Lactobacillaceae</taxon>
        <taxon>Secundilactobacillus</taxon>
    </lineage>
</organism>
<dbReference type="AlphaFoldDB" id="A0A1B2IVY4"/>
<dbReference type="PANTHER" id="PTHR33221">
    <property type="entry name" value="WINGED HELIX-TURN-HELIX TRANSCRIPTIONAL REGULATOR, RRF2 FAMILY"/>
    <property type="match status" value="1"/>
</dbReference>
<dbReference type="OrthoDB" id="213028at2"/>
<dbReference type="EMBL" id="CP014924">
    <property type="protein sequence ID" value="ANZ66197.1"/>
    <property type="molecule type" value="Genomic_DNA"/>
</dbReference>
<dbReference type="InterPro" id="IPR000944">
    <property type="entry name" value="Tscrpt_reg_Rrf2"/>
</dbReference>
<dbReference type="InterPro" id="IPR036390">
    <property type="entry name" value="WH_DNA-bd_sf"/>
</dbReference>
<gene>
    <name evidence="1" type="ORF">AYR63_02930</name>
</gene>
<dbReference type="RefSeq" id="WP_054708441.1">
    <property type="nucleotide sequence ID" value="NZ_CP014912.1"/>
</dbReference>
<sequence length="145" mass="15849">MKFSHKLSDAIHILAYVDIYKDDDLSSKAIALSVESNPSLIRRLMSTLSKAGLLTTRPGTVSPELGRAASEITVYDVYEALGKEDLLHIDDKTNPKCIVGGNIQQTLDSVYDKVQSAAENVMGAVTLQSIIDDILVRKSKRQTAE</sequence>
<dbReference type="PROSITE" id="PS51197">
    <property type="entry name" value="HTH_RRF2_2"/>
    <property type="match status" value="1"/>
</dbReference>
<protein>
    <submittedName>
        <fullName evidence="1">Rrf2 family transcriptional regulator</fullName>
    </submittedName>
</protein>
<proteinExistence type="predicted"/>
<dbReference type="Pfam" id="PF02082">
    <property type="entry name" value="Rrf2"/>
    <property type="match status" value="1"/>
</dbReference>
<dbReference type="STRING" id="240427.AYR62_00020"/>
<dbReference type="GO" id="GO:0005829">
    <property type="term" value="C:cytosol"/>
    <property type="evidence" value="ECO:0007669"/>
    <property type="project" value="TreeGrafter"/>
</dbReference>
<dbReference type="GO" id="GO:0003700">
    <property type="term" value="F:DNA-binding transcription factor activity"/>
    <property type="evidence" value="ECO:0007669"/>
    <property type="project" value="TreeGrafter"/>
</dbReference>
<dbReference type="Gene3D" id="1.10.10.10">
    <property type="entry name" value="Winged helix-like DNA-binding domain superfamily/Winged helix DNA-binding domain"/>
    <property type="match status" value="1"/>
</dbReference>
<dbReference type="PANTHER" id="PTHR33221:SF15">
    <property type="entry name" value="HTH-TYPE TRANSCRIPTIONAL REGULATOR YWGB-RELATED"/>
    <property type="match status" value="1"/>
</dbReference>
<reference evidence="1 2" key="1">
    <citation type="submission" date="2016-03" db="EMBL/GenBank/DDBJ databases">
        <title>Pediococcus and Lactobacillus from brewery environment - whole genome sequencing and assembly.</title>
        <authorList>
            <person name="Behr J."/>
            <person name="Geissler A.J."/>
            <person name="Vogel R.F."/>
        </authorList>
    </citation>
    <scope>NUCLEOTIDE SEQUENCE [LARGE SCALE GENOMIC DNA]</scope>
    <source>
        <strain evidence="1 2">TMW 1.1995</strain>
    </source>
</reference>
<name>A0A1B2IVY4_9LACO</name>
<dbReference type="Proteomes" id="UP000093267">
    <property type="component" value="Chromosome"/>
</dbReference>
<dbReference type="InterPro" id="IPR036388">
    <property type="entry name" value="WH-like_DNA-bd_sf"/>
</dbReference>
<evidence type="ECO:0000313" key="1">
    <source>
        <dbReference type="EMBL" id="ANZ66197.1"/>
    </source>
</evidence>
<keyword evidence="2" id="KW-1185">Reference proteome</keyword>
<accession>A0A1B2IVY4</accession>
<evidence type="ECO:0000313" key="2">
    <source>
        <dbReference type="Proteomes" id="UP000093267"/>
    </source>
</evidence>
<dbReference type="SUPFAM" id="SSF46785">
    <property type="entry name" value="Winged helix' DNA-binding domain"/>
    <property type="match status" value="1"/>
</dbReference>